<dbReference type="Gene3D" id="3.40.50.2000">
    <property type="entry name" value="Glycogen Phosphorylase B"/>
    <property type="match status" value="1"/>
</dbReference>
<keyword evidence="1" id="KW-0808">Transferase</keyword>
<dbReference type="GO" id="GO:0016757">
    <property type="term" value="F:glycosyltransferase activity"/>
    <property type="evidence" value="ECO:0007669"/>
    <property type="project" value="TreeGrafter"/>
</dbReference>
<keyword evidence="3" id="KW-1185">Reference proteome</keyword>
<dbReference type="eggNOG" id="COG0438">
    <property type="taxonomic scope" value="Bacteria"/>
</dbReference>
<dbReference type="KEGG" id="daf:Desaf_1306"/>
<accession>F3YZ00</accession>
<dbReference type="STRING" id="690850.Desaf_1306"/>
<sequence>MKIGYYLDRLTLCGETKAVGRQFAMLRDMGHEVLLFTGHVETGFDFGLKPIIVSGMSEIAAHGVQALVCTNMRDFRKTRACGCRSIMFHQASDLDRLREDHDLRKAEGRDGAIGRLFLGLKYALRRRSVRRHYRVRPVRWVSTPYLKKLFRDGYGQETALVRDYVDAGAYWSGGARSEGPRTVLCIGDSQVAHHNVGFVYESLRKLKAEHPFRLVRVSPRPIPASEAKLDLVDEFHVIESDAQMAALYREADVLVASYLAEGVGPMALEAMACRTLCMLSAIEPHQRYADPLPEQPAQFALFHDPRDPAALPSLLNRLFRQPQVFERVRDAGLQLSRFYAPAGTREDLRQALEMIEGRR</sequence>
<organism evidence="2 3">
    <name type="scientific">Desulfocurvibacter africanus subsp. africanus str. Walvis Bay</name>
    <dbReference type="NCBI Taxonomy" id="690850"/>
    <lineage>
        <taxon>Bacteria</taxon>
        <taxon>Pseudomonadati</taxon>
        <taxon>Thermodesulfobacteriota</taxon>
        <taxon>Desulfovibrionia</taxon>
        <taxon>Desulfovibrionales</taxon>
        <taxon>Desulfovibrionaceae</taxon>
        <taxon>Desulfocurvibacter</taxon>
    </lineage>
</organism>
<name>F3YZ00_DESAF</name>
<dbReference type="HOGENOM" id="CLU_771021_0_0_7"/>
<dbReference type="AlphaFoldDB" id="F3YZ00"/>
<dbReference type="EMBL" id="CP003221">
    <property type="protein sequence ID" value="EGJ49645.1"/>
    <property type="molecule type" value="Genomic_DNA"/>
</dbReference>
<reference evidence="2 3" key="1">
    <citation type="journal article" date="2011" name="J. Bacteriol.">
        <title>Genome sequence of the mercury-methylating and pleomorphic Desulfovibrio africanus Strain Walvis Bay.</title>
        <authorList>
            <person name="Brown S.D."/>
            <person name="Wall J.D."/>
            <person name="Kucken A.M."/>
            <person name="Gilmour C.C."/>
            <person name="Podar M."/>
            <person name="Brandt C.C."/>
            <person name="Teshima H."/>
            <person name="Detter J.C."/>
            <person name="Han C.S."/>
            <person name="Land M.L."/>
            <person name="Lucas S."/>
            <person name="Han J."/>
            <person name="Pennacchio L."/>
            <person name="Nolan M."/>
            <person name="Pitluck S."/>
            <person name="Woyke T."/>
            <person name="Goodwin L."/>
            <person name="Palumbo A.V."/>
            <person name="Elias D.A."/>
        </authorList>
    </citation>
    <scope>NUCLEOTIDE SEQUENCE [LARGE SCALE GENOMIC DNA]</scope>
    <source>
        <strain evidence="2 3">Walvis Bay</strain>
    </source>
</reference>
<dbReference type="Proteomes" id="UP000007844">
    <property type="component" value="Chromosome"/>
</dbReference>
<dbReference type="SUPFAM" id="SSF53756">
    <property type="entry name" value="UDP-Glycosyltransferase/glycogen phosphorylase"/>
    <property type="match status" value="1"/>
</dbReference>
<dbReference type="Pfam" id="PF13692">
    <property type="entry name" value="Glyco_trans_1_4"/>
    <property type="match status" value="1"/>
</dbReference>
<gene>
    <name evidence="2" type="ORF">Desaf_1306</name>
</gene>
<evidence type="ECO:0000313" key="2">
    <source>
        <dbReference type="EMBL" id="EGJ49645.1"/>
    </source>
</evidence>
<evidence type="ECO:0000313" key="3">
    <source>
        <dbReference type="Proteomes" id="UP000007844"/>
    </source>
</evidence>
<evidence type="ECO:0008006" key="4">
    <source>
        <dbReference type="Google" id="ProtNLM"/>
    </source>
</evidence>
<dbReference type="GO" id="GO:0009103">
    <property type="term" value="P:lipopolysaccharide biosynthetic process"/>
    <property type="evidence" value="ECO:0007669"/>
    <property type="project" value="TreeGrafter"/>
</dbReference>
<evidence type="ECO:0000256" key="1">
    <source>
        <dbReference type="ARBA" id="ARBA00022679"/>
    </source>
</evidence>
<protein>
    <recommendedName>
        <fullName evidence="4">Glycosyl transferase group 1</fullName>
    </recommendedName>
</protein>
<proteinExistence type="predicted"/>
<dbReference type="PANTHER" id="PTHR46401:SF2">
    <property type="entry name" value="GLYCOSYLTRANSFERASE WBBK-RELATED"/>
    <property type="match status" value="1"/>
</dbReference>
<dbReference type="RefSeq" id="WP_014259440.1">
    <property type="nucleotide sequence ID" value="NC_016629.1"/>
</dbReference>
<dbReference type="PANTHER" id="PTHR46401">
    <property type="entry name" value="GLYCOSYLTRANSFERASE WBBK-RELATED"/>
    <property type="match status" value="1"/>
</dbReference>